<dbReference type="GO" id="GO:0008124">
    <property type="term" value="F:4-alpha-hydroxytetrahydrobiopterin dehydratase activity"/>
    <property type="evidence" value="ECO:0007669"/>
    <property type="project" value="UniProtKB-EC"/>
</dbReference>
<name>A0A222FE56_9GAMM</name>
<dbReference type="AlphaFoldDB" id="A0A222FE56"/>
<keyword evidence="4" id="KW-0456">Lyase</keyword>
<organism evidence="5 6">
    <name type="scientific">Bacterioplanes sanyensis</name>
    <dbReference type="NCBI Taxonomy" id="1249553"/>
    <lineage>
        <taxon>Bacteria</taxon>
        <taxon>Pseudomonadati</taxon>
        <taxon>Pseudomonadota</taxon>
        <taxon>Gammaproteobacteria</taxon>
        <taxon>Oceanospirillales</taxon>
        <taxon>Oceanospirillaceae</taxon>
        <taxon>Bacterioplanes</taxon>
    </lineage>
</organism>
<dbReference type="EC" id="4.2.1.96" evidence="3"/>
<protein>
    <recommendedName>
        <fullName evidence="3">4a-hydroxytetrahydrobiopterin dehydratase</fullName>
        <ecNumber evidence="3">4.2.1.96</ecNumber>
    </recommendedName>
</protein>
<dbReference type="KEGG" id="bsan:CHH28_01185"/>
<evidence type="ECO:0000256" key="1">
    <source>
        <dbReference type="ARBA" id="ARBA00001554"/>
    </source>
</evidence>
<dbReference type="PANTHER" id="PTHR12599:SF0">
    <property type="entry name" value="PTERIN-4-ALPHA-CARBINOLAMINE DEHYDRATASE"/>
    <property type="match status" value="1"/>
</dbReference>
<dbReference type="CDD" id="cd00488">
    <property type="entry name" value="PCD_DCoH"/>
    <property type="match status" value="1"/>
</dbReference>
<gene>
    <name evidence="5" type="ORF">CHH28_01185</name>
</gene>
<dbReference type="Gene3D" id="3.30.1360.20">
    <property type="entry name" value="Transcriptional coactivator/pterin dehydratase"/>
    <property type="match status" value="1"/>
</dbReference>
<sequence>MSDKLSDDAIQAALSTLPQWQQQMLQGVAALQKDFRFNDFASAMAFAQQVAKLADEHDHHPQLTITYGHVEVLWWSHDVNGISQRDVRLAELCEGL</sequence>
<reference evidence="5 6" key="1">
    <citation type="submission" date="2017-07" db="EMBL/GenBank/DDBJ databases">
        <title>Annotated genome sequence of Bacterioplanes sanyensis isolated from Red Sea.</title>
        <authorList>
            <person name="Rehman Z.U."/>
        </authorList>
    </citation>
    <scope>NUCLEOTIDE SEQUENCE [LARGE SCALE GENOMIC DNA]</scope>
    <source>
        <strain evidence="5 6">NV9</strain>
    </source>
</reference>
<accession>A0A222FE56</accession>
<dbReference type="EMBL" id="CP022530">
    <property type="protein sequence ID" value="ASP37377.1"/>
    <property type="molecule type" value="Genomic_DNA"/>
</dbReference>
<dbReference type="RefSeq" id="WP_094058595.1">
    <property type="nucleotide sequence ID" value="NZ_CP022530.1"/>
</dbReference>
<evidence type="ECO:0000256" key="4">
    <source>
        <dbReference type="ARBA" id="ARBA00023239"/>
    </source>
</evidence>
<evidence type="ECO:0000256" key="2">
    <source>
        <dbReference type="ARBA" id="ARBA00006472"/>
    </source>
</evidence>
<dbReference type="PANTHER" id="PTHR12599">
    <property type="entry name" value="PTERIN-4-ALPHA-CARBINOLAMINE DEHYDRATASE"/>
    <property type="match status" value="1"/>
</dbReference>
<dbReference type="Pfam" id="PF01329">
    <property type="entry name" value="Pterin_4a"/>
    <property type="match status" value="1"/>
</dbReference>
<dbReference type="InterPro" id="IPR036428">
    <property type="entry name" value="PCD_sf"/>
</dbReference>
<evidence type="ECO:0000313" key="6">
    <source>
        <dbReference type="Proteomes" id="UP000202440"/>
    </source>
</evidence>
<dbReference type="OrthoDB" id="5294615at2"/>
<comment type="similarity">
    <text evidence="2">Belongs to the pterin-4-alpha-carbinolamine dehydratase family.</text>
</comment>
<dbReference type="InterPro" id="IPR001533">
    <property type="entry name" value="Pterin_deHydtase"/>
</dbReference>
<proteinExistence type="inferred from homology"/>
<dbReference type="NCBIfam" id="NF002017">
    <property type="entry name" value="PRK00823.1-2"/>
    <property type="match status" value="1"/>
</dbReference>
<evidence type="ECO:0000256" key="3">
    <source>
        <dbReference type="ARBA" id="ARBA00013252"/>
    </source>
</evidence>
<keyword evidence="6" id="KW-1185">Reference proteome</keyword>
<dbReference type="GO" id="GO:0006729">
    <property type="term" value="P:tetrahydrobiopterin biosynthetic process"/>
    <property type="evidence" value="ECO:0007669"/>
    <property type="project" value="InterPro"/>
</dbReference>
<evidence type="ECO:0000313" key="5">
    <source>
        <dbReference type="EMBL" id="ASP37377.1"/>
    </source>
</evidence>
<dbReference type="SUPFAM" id="SSF55248">
    <property type="entry name" value="PCD-like"/>
    <property type="match status" value="1"/>
</dbReference>
<dbReference type="Proteomes" id="UP000202440">
    <property type="component" value="Chromosome"/>
</dbReference>
<comment type="catalytic activity">
    <reaction evidence="1">
        <text>(4aS,6R)-4a-hydroxy-L-erythro-5,6,7,8-tetrahydrobiopterin = (6R)-L-erythro-6,7-dihydrobiopterin + H2O</text>
        <dbReference type="Rhea" id="RHEA:11920"/>
        <dbReference type="ChEBI" id="CHEBI:15377"/>
        <dbReference type="ChEBI" id="CHEBI:15642"/>
        <dbReference type="ChEBI" id="CHEBI:43120"/>
        <dbReference type="EC" id="4.2.1.96"/>
    </reaction>
</comment>